<evidence type="ECO:0000313" key="2">
    <source>
        <dbReference type="EMBL" id="MDG5481193.1"/>
    </source>
</evidence>
<sequence>MRRHGWSGNTPASDEEAIDRILDAVDVLVERGSAVRVTDVARILGVSRPTVYRYFPGPDALVAGSRVRSADGFMERFAEHVRGLNDPAAALVEGVAFAVETLVGDPQIEQVFTARVNGAPALPFASELASTFVRSMLHRYDVDWARHGYDDAALNEIGELCLRTFHSLYLDPGELTRDRTALRRYITGWLGPAIYYRQMMRTVATLEAAAATPRRRNGVSA</sequence>
<dbReference type="EMBL" id="JAKZMO010000001">
    <property type="protein sequence ID" value="MDG5481193.1"/>
    <property type="molecule type" value="Genomic_DNA"/>
</dbReference>
<evidence type="ECO:0000259" key="1">
    <source>
        <dbReference type="Pfam" id="PF09339"/>
    </source>
</evidence>
<protein>
    <submittedName>
        <fullName evidence="2">TetR/AcrR family transcriptional regulator</fullName>
    </submittedName>
</protein>
<evidence type="ECO:0000313" key="3">
    <source>
        <dbReference type="Proteomes" id="UP001154266"/>
    </source>
</evidence>
<dbReference type="InterPro" id="IPR005471">
    <property type="entry name" value="Tscrpt_reg_IclR_N"/>
</dbReference>
<comment type="caution">
    <text evidence="2">The sequence shown here is derived from an EMBL/GenBank/DDBJ whole genome shotgun (WGS) entry which is preliminary data.</text>
</comment>
<name>A0ABT6GIF3_MYCGU</name>
<dbReference type="Gene3D" id="1.10.357.10">
    <property type="entry name" value="Tetracycline Repressor, domain 2"/>
    <property type="match status" value="1"/>
</dbReference>
<dbReference type="Proteomes" id="UP001154266">
    <property type="component" value="Unassembled WGS sequence"/>
</dbReference>
<organism evidence="2 3">
    <name type="scientific">Mycolicibacterium gadium</name>
    <name type="common">Mycobacterium gadium</name>
    <dbReference type="NCBI Taxonomy" id="1794"/>
    <lineage>
        <taxon>Bacteria</taxon>
        <taxon>Bacillati</taxon>
        <taxon>Actinomycetota</taxon>
        <taxon>Actinomycetes</taxon>
        <taxon>Mycobacteriales</taxon>
        <taxon>Mycobacteriaceae</taxon>
        <taxon>Mycolicibacterium</taxon>
    </lineage>
</organism>
<dbReference type="SUPFAM" id="SSF46689">
    <property type="entry name" value="Homeodomain-like"/>
    <property type="match status" value="1"/>
</dbReference>
<proteinExistence type="predicted"/>
<reference evidence="2" key="1">
    <citation type="journal article" date="2023" name="Environ. Microbiol.">
        <title>The 2-methylpropene degradation pathway in Mycobacteriaceae family strains.</title>
        <authorList>
            <person name="Helbich S."/>
            <person name="Barrantes I."/>
            <person name="Dos Anjos Borges L.G."/>
            <person name="Pieper D.H."/>
            <person name="Vainshtein Y."/>
            <person name="Sohn K."/>
            <person name="Engesser K.H."/>
        </authorList>
    </citation>
    <scope>NUCLEOTIDE SEQUENCE</scope>
    <source>
        <strain evidence="2">IBE100</strain>
    </source>
</reference>
<dbReference type="InterPro" id="IPR009057">
    <property type="entry name" value="Homeodomain-like_sf"/>
</dbReference>
<dbReference type="RefSeq" id="WP_278219293.1">
    <property type="nucleotide sequence ID" value="NZ_JAKZMO010000001.1"/>
</dbReference>
<keyword evidence="3" id="KW-1185">Reference proteome</keyword>
<gene>
    <name evidence="2" type="ORF">MNO81_00075</name>
</gene>
<dbReference type="Pfam" id="PF09339">
    <property type="entry name" value="HTH_IclR"/>
    <property type="match status" value="1"/>
</dbReference>
<accession>A0ABT6GIF3</accession>
<feature type="domain" description="HTH iclR-type" evidence="1">
    <location>
        <begin position="17"/>
        <end position="54"/>
    </location>
</feature>